<name>A0A1I7N284_9HYPH</name>
<dbReference type="EMBL" id="FPCH01000001">
    <property type="protein sequence ID" value="SFV28770.1"/>
    <property type="molecule type" value="Genomic_DNA"/>
</dbReference>
<keyword evidence="2" id="KW-1185">Reference proteome</keyword>
<gene>
    <name evidence="1" type="ORF">SAMN04488557_1088</name>
</gene>
<sequence length="43" mass="4544">MLDGGGLMPILMFSSPATSRRNEFLTMFRLAAAGLATVALDSL</sequence>
<dbReference type="AlphaFoldDB" id="A0A1I7N284"/>
<proteinExistence type="predicted"/>
<reference evidence="2" key="1">
    <citation type="submission" date="2016-10" db="EMBL/GenBank/DDBJ databases">
        <authorList>
            <person name="Varghese N."/>
            <person name="Submissions S."/>
        </authorList>
    </citation>
    <scope>NUCLEOTIDE SEQUENCE [LARGE SCALE GENOMIC DNA]</scope>
    <source>
        <strain evidence="2">DSM 1565</strain>
    </source>
</reference>
<accession>A0A1I7N284</accession>
<organism evidence="1 2">
    <name type="scientific">Hyphomicrobium facile</name>
    <dbReference type="NCBI Taxonomy" id="51670"/>
    <lineage>
        <taxon>Bacteria</taxon>
        <taxon>Pseudomonadati</taxon>
        <taxon>Pseudomonadota</taxon>
        <taxon>Alphaproteobacteria</taxon>
        <taxon>Hyphomicrobiales</taxon>
        <taxon>Hyphomicrobiaceae</taxon>
        <taxon>Hyphomicrobium</taxon>
    </lineage>
</organism>
<protein>
    <submittedName>
        <fullName evidence="1">Uncharacterized protein</fullName>
    </submittedName>
</protein>
<evidence type="ECO:0000313" key="2">
    <source>
        <dbReference type="Proteomes" id="UP000199423"/>
    </source>
</evidence>
<dbReference type="Proteomes" id="UP000199423">
    <property type="component" value="Unassembled WGS sequence"/>
</dbReference>
<evidence type="ECO:0000313" key="1">
    <source>
        <dbReference type="EMBL" id="SFV28770.1"/>
    </source>
</evidence>